<name>A0A2M7TFI1_9BACT</name>
<evidence type="ECO:0000313" key="2">
    <source>
        <dbReference type="EMBL" id="PIZ44628.1"/>
    </source>
</evidence>
<keyword evidence="1" id="KW-0812">Transmembrane</keyword>
<feature type="transmembrane region" description="Helical" evidence="1">
    <location>
        <begin position="12"/>
        <end position="39"/>
    </location>
</feature>
<protein>
    <submittedName>
        <fullName evidence="2">Uncharacterized protein</fullName>
    </submittedName>
</protein>
<keyword evidence="1" id="KW-0472">Membrane</keyword>
<accession>A0A2M7TFI1</accession>
<gene>
    <name evidence="2" type="ORF">COY31_02175</name>
</gene>
<dbReference type="EMBL" id="PFNM01000041">
    <property type="protein sequence ID" value="PIZ44628.1"/>
    <property type="molecule type" value="Genomic_DNA"/>
</dbReference>
<dbReference type="Proteomes" id="UP000230553">
    <property type="component" value="Unassembled WGS sequence"/>
</dbReference>
<reference evidence="3" key="1">
    <citation type="submission" date="2017-09" db="EMBL/GenBank/DDBJ databases">
        <title>Depth-based differentiation of microbial function through sediment-hosted aquifers and enrichment of novel symbionts in the deep terrestrial subsurface.</title>
        <authorList>
            <person name="Probst A.J."/>
            <person name="Ladd B."/>
            <person name="Jarett J.K."/>
            <person name="Geller-Mcgrath D.E."/>
            <person name="Sieber C.M.K."/>
            <person name="Emerson J.B."/>
            <person name="Anantharaman K."/>
            <person name="Thomas B.C."/>
            <person name="Malmstrom R."/>
            <person name="Stieglmeier M."/>
            <person name="Klingl A."/>
            <person name="Woyke T."/>
            <person name="Ryan C.M."/>
            <person name="Banfield J.F."/>
        </authorList>
    </citation>
    <scope>NUCLEOTIDE SEQUENCE [LARGE SCALE GENOMIC DNA]</scope>
</reference>
<evidence type="ECO:0000313" key="3">
    <source>
        <dbReference type="Proteomes" id="UP000230553"/>
    </source>
</evidence>
<keyword evidence="1" id="KW-1133">Transmembrane helix</keyword>
<feature type="transmembrane region" description="Helical" evidence="1">
    <location>
        <begin position="45"/>
        <end position="65"/>
    </location>
</feature>
<proteinExistence type="predicted"/>
<organism evidence="2 3">
    <name type="scientific">Candidatus Wolfebacteria bacterium CG_4_10_14_0_2_um_filter_39_18</name>
    <dbReference type="NCBI Taxonomy" id="1975061"/>
    <lineage>
        <taxon>Bacteria</taxon>
        <taxon>Candidatus Wolfeibacteriota</taxon>
    </lineage>
</organism>
<sequence length="83" mass="9597">MFRISLKPSFEFLFSVSLLVSAVASFVFLATAVAAFFYGAIFHDWGRSLLAAVILLVFAYGFFWIRDYRRDRREQRYASKVAV</sequence>
<dbReference type="AlphaFoldDB" id="A0A2M7TFI1"/>
<evidence type="ECO:0000256" key="1">
    <source>
        <dbReference type="SAM" id="Phobius"/>
    </source>
</evidence>
<comment type="caution">
    <text evidence="2">The sequence shown here is derived from an EMBL/GenBank/DDBJ whole genome shotgun (WGS) entry which is preliminary data.</text>
</comment>